<dbReference type="SUPFAM" id="SSF111283">
    <property type="entry name" value="Putative modulator of DNA gyrase, PmbA/TldD"/>
    <property type="match status" value="1"/>
</dbReference>
<organism evidence="3">
    <name type="scientific">marine metagenome</name>
    <dbReference type="NCBI Taxonomy" id="408172"/>
    <lineage>
        <taxon>unclassified sequences</taxon>
        <taxon>metagenomes</taxon>
        <taxon>ecological metagenomes</taxon>
    </lineage>
</organism>
<feature type="domain" description="Metalloprotease TldD/E C-terminal" evidence="2">
    <location>
        <begin position="144"/>
        <end position="308"/>
    </location>
</feature>
<dbReference type="GO" id="GO:0008237">
    <property type="term" value="F:metallopeptidase activity"/>
    <property type="evidence" value="ECO:0007669"/>
    <property type="project" value="InterPro"/>
</dbReference>
<evidence type="ECO:0000313" key="3">
    <source>
        <dbReference type="EMBL" id="SVD12447.1"/>
    </source>
</evidence>
<feature type="non-terminal residue" evidence="3">
    <location>
        <position position="308"/>
    </location>
</feature>
<evidence type="ECO:0000259" key="2">
    <source>
        <dbReference type="Pfam" id="PF19289"/>
    </source>
</evidence>
<dbReference type="AlphaFoldDB" id="A0A382STB4"/>
<name>A0A382STB4_9ZZZZ</name>
<dbReference type="GO" id="GO:0005829">
    <property type="term" value="C:cytosol"/>
    <property type="evidence" value="ECO:0007669"/>
    <property type="project" value="TreeGrafter"/>
</dbReference>
<dbReference type="EMBL" id="UINC01131005">
    <property type="protein sequence ID" value="SVD12447.1"/>
    <property type="molecule type" value="Genomic_DNA"/>
</dbReference>
<dbReference type="InterPro" id="IPR051463">
    <property type="entry name" value="Peptidase_U62_metallo"/>
</dbReference>
<dbReference type="PANTHER" id="PTHR30624:SF11">
    <property type="entry name" value="ZINC-DEPENDENT PROTEASE, TLDD_PMBA FAMILY"/>
    <property type="match status" value="1"/>
</dbReference>
<dbReference type="Pfam" id="PF19289">
    <property type="entry name" value="PmbA_TldD_3rd"/>
    <property type="match status" value="1"/>
</dbReference>
<dbReference type="InterPro" id="IPR036059">
    <property type="entry name" value="TldD/PmbA_sf"/>
</dbReference>
<feature type="non-terminal residue" evidence="3">
    <location>
        <position position="1"/>
    </location>
</feature>
<dbReference type="Gene3D" id="3.30.2290.10">
    <property type="entry name" value="PmbA/TldD superfamily"/>
    <property type="match status" value="1"/>
</dbReference>
<reference evidence="3" key="1">
    <citation type="submission" date="2018-05" db="EMBL/GenBank/DDBJ databases">
        <authorList>
            <person name="Lanie J.A."/>
            <person name="Ng W.-L."/>
            <person name="Kazmierczak K.M."/>
            <person name="Andrzejewski T.M."/>
            <person name="Davidsen T.M."/>
            <person name="Wayne K.J."/>
            <person name="Tettelin H."/>
            <person name="Glass J.I."/>
            <person name="Rusch D."/>
            <person name="Podicherti R."/>
            <person name="Tsui H.-C.T."/>
            <person name="Winkler M.E."/>
        </authorList>
    </citation>
    <scope>NUCLEOTIDE SEQUENCE</scope>
</reference>
<dbReference type="GO" id="GO:0006508">
    <property type="term" value="P:proteolysis"/>
    <property type="evidence" value="ECO:0007669"/>
    <property type="project" value="InterPro"/>
</dbReference>
<gene>
    <name evidence="3" type="ORF">METZ01_LOCUS365301</name>
</gene>
<proteinExistence type="inferred from homology"/>
<dbReference type="InterPro" id="IPR035068">
    <property type="entry name" value="TldD/PmbA_N"/>
</dbReference>
<dbReference type="PANTHER" id="PTHR30624">
    <property type="entry name" value="UNCHARACTERIZED PROTEIN TLDD AND PMBA"/>
    <property type="match status" value="1"/>
</dbReference>
<evidence type="ECO:0000256" key="1">
    <source>
        <dbReference type="ARBA" id="ARBA00005836"/>
    </source>
</evidence>
<accession>A0A382STB4</accession>
<protein>
    <recommendedName>
        <fullName evidence="2">Metalloprotease TldD/E C-terminal domain-containing protein</fullName>
    </recommendedName>
</protein>
<comment type="similarity">
    <text evidence="1">Belongs to the peptidase U62 family.</text>
</comment>
<sequence>ASRINQEKLLFSEEKAYTKKYSVKEKTKLNSISDEEKSKTILNAYKSLSKLESFDSSSIGLNTKITDKYYMNSDGSLIISKIPEITMNYFFTVKSNGKTTQRMNYLAGVGGWETVKNWNLNKSLVSEAKNLTNVLNKGVPAPKGVMDFVVGHEVTGIMVHESVGHPYEADRIMGRESAQAGESFVKTDMVGRRVGSDYVNIIDTPLIDNSAAYYLYDEEGVKSRDKFLMKKGLINEFMHDRSSSAKMGLTSNASSRISDNSKEPLIRMSNTYVVPGKATEASLIKDVKKGIYMKNFMEWNIDDTRYNF</sequence>
<dbReference type="InterPro" id="IPR045569">
    <property type="entry name" value="Metalloprtase-TldD/E_C"/>
</dbReference>